<dbReference type="Proteomes" id="UP000002654">
    <property type="component" value="Chromosome"/>
</dbReference>
<dbReference type="KEGG" id="ttn:TTX_0900"/>
<accession>G4RPQ8</accession>
<name>G4RPQ8_THETK</name>
<protein>
    <submittedName>
        <fullName evidence="1">Uncharacterized protein</fullName>
    </submittedName>
</protein>
<sequence>MELDDPLIARYVEKLRERGRAELIDKVIPNSSLLRTIADMSGRPASEVVEELARLLRERLDPESATAAYSEIFGASDAERALSSLARHLAFWYLKIAEQLGIIRYSDAAPSRAD</sequence>
<reference evidence="1 2" key="1">
    <citation type="journal article" date="2011" name="PLoS ONE">
        <title>The complete genome sequence of Thermoproteus tenax: a physiologically versatile member of the Crenarchaeota.</title>
        <authorList>
            <person name="Siebers B."/>
            <person name="Zaparty M."/>
            <person name="Raddatz G."/>
            <person name="Tjaden B."/>
            <person name="Albers S.V."/>
            <person name="Bell S.D."/>
            <person name="Blombach F."/>
            <person name="Kletzin A."/>
            <person name="Kyrpides N."/>
            <person name="Lanz C."/>
            <person name="Plagens A."/>
            <person name="Rampp M."/>
            <person name="Rosinus A."/>
            <person name="von Jan M."/>
            <person name="Makarova K.S."/>
            <person name="Klenk H.P."/>
            <person name="Schuster S.C."/>
            <person name="Hensel R."/>
        </authorList>
    </citation>
    <scope>NUCLEOTIDE SEQUENCE [LARGE SCALE GENOMIC DNA]</scope>
    <source>
        <strain evidence="2">ATCC 35583 / DSM 2078 / JCM 9277 / NBRC 100435 / Kra 1</strain>
    </source>
</reference>
<evidence type="ECO:0000313" key="1">
    <source>
        <dbReference type="EMBL" id="CCC81553.1"/>
    </source>
</evidence>
<dbReference type="GeneID" id="11261794"/>
<dbReference type="eggNOG" id="arCOG00491">
    <property type="taxonomic scope" value="Archaea"/>
</dbReference>
<dbReference type="EMBL" id="FN869859">
    <property type="protein sequence ID" value="CCC81553.1"/>
    <property type="molecule type" value="Genomic_DNA"/>
</dbReference>
<proteinExistence type="predicted"/>
<evidence type="ECO:0000313" key="2">
    <source>
        <dbReference type="Proteomes" id="UP000002654"/>
    </source>
</evidence>
<dbReference type="RefSeq" id="WP_014126809.1">
    <property type="nucleotide sequence ID" value="NC_016070.1"/>
</dbReference>
<organism evidence="1 2">
    <name type="scientific">Thermoproteus tenax (strain ATCC 35583 / DSM 2078 / JCM 9277 / NBRC 100435 / Kra 1)</name>
    <dbReference type="NCBI Taxonomy" id="768679"/>
    <lineage>
        <taxon>Archaea</taxon>
        <taxon>Thermoproteota</taxon>
        <taxon>Thermoprotei</taxon>
        <taxon>Thermoproteales</taxon>
        <taxon>Thermoproteaceae</taxon>
        <taxon>Thermoproteus</taxon>
    </lineage>
</organism>
<dbReference type="HOGENOM" id="CLU_2115604_0_0_2"/>
<dbReference type="PaxDb" id="768679-TTX_0900"/>
<dbReference type="AlphaFoldDB" id="G4RPQ8"/>
<dbReference type="PATRIC" id="fig|768679.9.peg.909"/>
<dbReference type="STRING" id="768679.TTX_0900"/>
<dbReference type="OrthoDB" id="28329at2157"/>
<keyword evidence="2" id="KW-1185">Reference proteome</keyword>
<gene>
    <name evidence="1" type="ordered locus">TTX_0900</name>
</gene>